<gene>
    <name evidence="5" type="ORF">HMPREF1068_03961</name>
</gene>
<evidence type="ECO:0000259" key="3">
    <source>
        <dbReference type="Pfam" id="PF16391"/>
    </source>
</evidence>
<feature type="domain" description="DUF4959" evidence="2">
    <location>
        <begin position="20"/>
        <end position="123"/>
    </location>
</feature>
<dbReference type="Pfam" id="PF16391">
    <property type="entry name" value="DUF5000"/>
    <property type="match status" value="1"/>
</dbReference>
<dbReference type="PATRIC" id="fig|997884.3.peg.4065"/>
<evidence type="ECO:0000259" key="2">
    <source>
        <dbReference type="Pfam" id="PF16323"/>
    </source>
</evidence>
<evidence type="ECO:0000313" key="5">
    <source>
        <dbReference type="EMBL" id="EIY44674.1"/>
    </source>
</evidence>
<proteinExistence type="predicted"/>
<dbReference type="AlphaFoldDB" id="I9GDL3"/>
<organism evidence="5 6">
    <name type="scientific">Bacteroides nordii CL02T12C05</name>
    <dbReference type="NCBI Taxonomy" id="997884"/>
    <lineage>
        <taxon>Bacteria</taxon>
        <taxon>Pseudomonadati</taxon>
        <taxon>Bacteroidota</taxon>
        <taxon>Bacteroidia</taxon>
        <taxon>Bacteroidales</taxon>
        <taxon>Bacteroidaceae</taxon>
        <taxon>Bacteroides</taxon>
    </lineage>
</organism>
<accession>I9GDL3</accession>
<sequence>MIKKYSKLFVLAAGIISFAACNGDADVNYASGSKEAPQQVTVREVKNQNGGAIIYYTLPDDPNLKYVKAVYEMKPGVEADARASYYVDSLVVEGLQRGGLHQVKLYSVGYGEVASAPVIVDIDAKTPAFQEICHTLEYDKTFSGVKVNFENTTKAKVSIGVLKKQPDGKWIQLYMHYTEAPSGNFAIHGQDAVETEFGFYVRDRWGNLSDTVSFITTPILEVECDKKLFKNAKLPTDEWECHKWASEQRNAIECVWDGRTIGLPMYHSKNITMPRHITIDLGKKYQFSRFVYHTRHDNTSVGVEAYVKGHVHLFELYGSNNPNPNGEFDETWTKIGDYETKKVSGGGPNDPVTEDDRKAAIAGEEFEVPAETEAYRYIRFRVLETWGIYGSWGEYEASSFIYIQELTFYGVGVDEL</sequence>
<dbReference type="Gene3D" id="2.60.120.260">
    <property type="entry name" value="Galactose-binding domain-like"/>
    <property type="match status" value="1"/>
</dbReference>
<feature type="domain" description="DUF5000" evidence="3">
    <location>
        <begin position="256"/>
        <end position="410"/>
    </location>
</feature>
<feature type="domain" description="DUF5126" evidence="4">
    <location>
        <begin position="126"/>
        <end position="227"/>
    </location>
</feature>
<dbReference type="STRING" id="997884.HMPREF1068_03961"/>
<dbReference type="Pfam" id="PF16323">
    <property type="entry name" value="DUF4959"/>
    <property type="match status" value="1"/>
</dbReference>
<dbReference type="eggNOG" id="ENOG502ZBJT">
    <property type="taxonomic scope" value="Bacteria"/>
</dbReference>
<dbReference type="InterPro" id="IPR033431">
    <property type="entry name" value="DUF5126"/>
</dbReference>
<evidence type="ECO:0000259" key="4">
    <source>
        <dbReference type="Pfam" id="PF17166"/>
    </source>
</evidence>
<protein>
    <recommendedName>
        <fullName evidence="7">DUF4959 domain-containing protein</fullName>
    </recommendedName>
</protein>
<keyword evidence="6" id="KW-1185">Reference proteome</keyword>
<dbReference type="PROSITE" id="PS51257">
    <property type="entry name" value="PROKAR_LIPOPROTEIN"/>
    <property type="match status" value="1"/>
</dbReference>
<dbReference type="SUPFAM" id="SSF49785">
    <property type="entry name" value="Galactose-binding domain-like"/>
    <property type="match status" value="1"/>
</dbReference>
<dbReference type="Proteomes" id="UP000003089">
    <property type="component" value="Unassembled WGS sequence"/>
</dbReference>
<evidence type="ECO:0000256" key="1">
    <source>
        <dbReference type="SAM" id="SignalP"/>
    </source>
</evidence>
<dbReference type="InterPro" id="IPR008979">
    <property type="entry name" value="Galactose-bd-like_sf"/>
</dbReference>
<dbReference type="Pfam" id="PF17166">
    <property type="entry name" value="DUF5126"/>
    <property type="match status" value="1"/>
</dbReference>
<comment type="caution">
    <text evidence="5">The sequence shown here is derived from an EMBL/GenBank/DDBJ whole genome shotgun (WGS) entry which is preliminary data.</text>
</comment>
<dbReference type="InterPro" id="IPR032164">
    <property type="entry name" value="DUF5000"/>
</dbReference>
<feature type="signal peptide" evidence="1">
    <location>
        <begin position="1"/>
        <end position="19"/>
    </location>
</feature>
<dbReference type="InterPro" id="IPR032527">
    <property type="entry name" value="DUF4959"/>
</dbReference>
<evidence type="ECO:0000313" key="6">
    <source>
        <dbReference type="Proteomes" id="UP000003089"/>
    </source>
</evidence>
<evidence type="ECO:0008006" key="7">
    <source>
        <dbReference type="Google" id="ProtNLM"/>
    </source>
</evidence>
<feature type="chain" id="PRO_5003720717" description="DUF4959 domain-containing protein" evidence="1">
    <location>
        <begin position="20"/>
        <end position="416"/>
    </location>
</feature>
<keyword evidence="1" id="KW-0732">Signal</keyword>
<dbReference type="RefSeq" id="WP_002562234.1">
    <property type="nucleotide sequence ID" value="NZ_JH724316.1"/>
</dbReference>
<dbReference type="HOGENOM" id="CLU_058000_0_0_10"/>
<dbReference type="EMBL" id="AGXS01000026">
    <property type="protein sequence ID" value="EIY44674.1"/>
    <property type="molecule type" value="Genomic_DNA"/>
</dbReference>
<reference evidence="5 6" key="1">
    <citation type="submission" date="2012-02" db="EMBL/GenBank/DDBJ databases">
        <title>The Genome Sequence of Bacteroides nordii CL02T12C05.</title>
        <authorList>
            <consortium name="The Broad Institute Genome Sequencing Platform"/>
            <person name="Earl A."/>
            <person name="Ward D."/>
            <person name="Feldgarden M."/>
            <person name="Gevers D."/>
            <person name="Zitomersky N.L."/>
            <person name="Coyne M.J."/>
            <person name="Comstock L.E."/>
            <person name="Young S.K."/>
            <person name="Zeng Q."/>
            <person name="Gargeya S."/>
            <person name="Fitzgerald M."/>
            <person name="Haas B."/>
            <person name="Abouelleil A."/>
            <person name="Alvarado L."/>
            <person name="Arachchi H.M."/>
            <person name="Berlin A."/>
            <person name="Chapman S.B."/>
            <person name="Gearin G."/>
            <person name="Goldberg J."/>
            <person name="Griggs A."/>
            <person name="Gujja S."/>
            <person name="Hansen M."/>
            <person name="Heiman D."/>
            <person name="Howarth C."/>
            <person name="Larimer J."/>
            <person name="Lui A."/>
            <person name="MacDonald P.J.P."/>
            <person name="McCowen C."/>
            <person name="Montmayeur A."/>
            <person name="Murphy C."/>
            <person name="Neiman D."/>
            <person name="Pearson M."/>
            <person name="Priest M."/>
            <person name="Roberts A."/>
            <person name="Saif S."/>
            <person name="Shea T."/>
            <person name="Sisk P."/>
            <person name="Stolte C."/>
            <person name="Sykes S."/>
            <person name="Wortman J."/>
            <person name="Nusbaum C."/>
            <person name="Birren B."/>
        </authorList>
    </citation>
    <scope>NUCLEOTIDE SEQUENCE [LARGE SCALE GENOMIC DNA]</scope>
    <source>
        <strain evidence="5 6">CL02T12C05</strain>
    </source>
</reference>
<name>I9GDL3_9BACE</name>